<feature type="binding site" evidence="2">
    <location>
        <position position="205"/>
    </location>
    <ligand>
        <name>a divalent metal cation</name>
        <dbReference type="ChEBI" id="CHEBI:60240"/>
        <label>1</label>
    </ligand>
</feature>
<dbReference type="Pfam" id="PF01784">
    <property type="entry name" value="DUF34_NIF3"/>
    <property type="match status" value="1"/>
</dbReference>
<evidence type="ECO:0000313" key="3">
    <source>
        <dbReference type="EMBL" id="ADM11768.1"/>
    </source>
</evidence>
<dbReference type="InterPro" id="IPR002678">
    <property type="entry name" value="DUF34/NIF3"/>
</dbReference>
<protein>
    <submittedName>
        <fullName evidence="3">NGG1p-interacting factor 3-like protein</fullName>
    </submittedName>
</protein>
<dbReference type="PANTHER" id="PTHR13799">
    <property type="entry name" value="NGG1 INTERACTING FACTOR 3"/>
    <property type="match status" value="1"/>
</dbReference>
<reference evidence="3 4" key="1">
    <citation type="journal article" date="2010" name="Nat. Commun.">
        <title>The complete sequence of the smallest known nuclear genome from the microsporidian Encephalitozoon intestinalis.</title>
        <authorList>
            <person name="Corradi N."/>
            <person name="Pombert J.-F."/>
            <person name="Farinelli L."/>
            <person name="Didier E.S."/>
            <person name="Keeling P.J."/>
        </authorList>
    </citation>
    <scope>NUCLEOTIDE SEQUENCE [LARGE SCALE GENOMIC DNA]</scope>
    <source>
        <strain evidence="3 4">ATCC 50506</strain>
    </source>
</reference>
<dbReference type="SUPFAM" id="SSF102705">
    <property type="entry name" value="NIF3 (NGG1p interacting factor 3)-like"/>
    <property type="match status" value="1"/>
</dbReference>
<dbReference type="KEGG" id="ein:Eint_070030"/>
<feature type="binding site" evidence="2">
    <location>
        <position position="209"/>
    </location>
    <ligand>
        <name>a divalent metal cation</name>
        <dbReference type="ChEBI" id="CHEBI:60240"/>
        <label>1</label>
    </ligand>
</feature>
<dbReference type="GO" id="GO:0005739">
    <property type="term" value="C:mitochondrion"/>
    <property type="evidence" value="ECO:0007669"/>
    <property type="project" value="TreeGrafter"/>
</dbReference>
<dbReference type="GO" id="GO:0046872">
    <property type="term" value="F:metal ion binding"/>
    <property type="evidence" value="ECO:0007669"/>
    <property type="project" value="UniProtKB-KW"/>
</dbReference>
<sequence length="242" mass="26894">MSIHEIGKAIGRFASLRRAKTDWDNVGVIIDSGVEDNKVLLTIDLTEPVLEESIELGIKNIIAYHPIIFKAIKKLGPKESIVIRCISNGISVFSPHTALDPLMNNYIYSLINNGAFLYKKNYGPNTSTIENAISILKEKSGIRNFRICLARGHTMESVPESMYVGVGATFRNTPLKNSIVVTGEMSHHDLLSCIANNATVVLMEHSNSERICLEHISGKLQEELPDYKIFISTRDKDPVTII</sequence>
<proteinExistence type="inferred from homology"/>
<dbReference type="PANTHER" id="PTHR13799:SF13">
    <property type="entry name" value="NIF3-LIKE PROTEIN 1"/>
    <property type="match status" value="1"/>
</dbReference>
<evidence type="ECO:0000256" key="2">
    <source>
        <dbReference type="PIRSR" id="PIRSR602678-1"/>
    </source>
</evidence>
<dbReference type="FunFam" id="3.40.1390.30:FF:000001">
    <property type="entry name" value="GTP cyclohydrolase 1 type 2"/>
    <property type="match status" value="1"/>
</dbReference>
<keyword evidence="2" id="KW-0479">Metal-binding</keyword>
<evidence type="ECO:0000313" key="4">
    <source>
        <dbReference type="Proteomes" id="UP000002313"/>
    </source>
</evidence>
<dbReference type="OrthoDB" id="3345469at2759"/>
<comment type="similarity">
    <text evidence="1">Belongs to the GTP cyclohydrolase I type 2/NIF3 family.</text>
</comment>
<dbReference type="VEuPathDB" id="MicrosporidiaDB:Eint_070030"/>
<dbReference type="GeneID" id="9697945"/>
<evidence type="ECO:0000256" key="1">
    <source>
        <dbReference type="ARBA" id="ARBA00006964"/>
    </source>
</evidence>
<dbReference type="Proteomes" id="UP000002313">
    <property type="component" value="Chromosome VII"/>
</dbReference>
<keyword evidence="4" id="KW-1185">Reference proteome</keyword>
<dbReference type="InterPro" id="IPR036069">
    <property type="entry name" value="DUF34/NIF3_sf"/>
</dbReference>
<feature type="binding site" evidence="2">
    <location>
        <position position="65"/>
    </location>
    <ligand>
        <name>a divalent metal cation</name>
        <dbReference type="ChEBI" id="CHEBI:60240"/>
        <label>1</label>
    </ligand>
</feature>
<dbReference type="HOGENOM" id="CLU_037423_0_1_1"/>
<dbReference type="Gene3D" id="3.40.1390.30">
    <property type="entry name" value="NIF3 (NGG1p interacting factor 3)-like"/>
    <property type="match status" value="1"/>
</dbReference>
<name>E0S7T3_ENCIT</name>
<dbReference type="AlphaFoldDB" id="E0S7T3"/>
<dbReference type="EMBL" id="CP001948">
    <property type="protein sequence ID" value="ADM11768.1"/>
    <property type="molecule type" value="Genomic_DNA"/>
</dbReference>
<accession>E0S7T3</accession>
<reference evidence="3 4" key="2">
    <citation type="journal article" date="2012" name="Proc. Natl. Acad. Sci. U.S.A.">
        <title>Gain and loss of multiple functionally related, horizontally transferred genes in the reduced genomes of two microsporidian parasites.</title>
        <authorList>
            <person name="Pombert J.-F."/>
            <person name="Selman M."/>
            <person name="Burki F."/>
            <person name="Bardell F.T."/>
            <person name="Farinelli L."/>
            <person name="Solter L.F."/>
            <person name="Whitman D.W."/>
            <person name="Weiss L.M."/>
            <person name="Corradi N."/>
            <person name="Keeling P.J."/>
        </authorList>
    </citation>
    <scope>NUCLEOTIDE SEQUENCE [LARGE SCALE GENOMIC DNA]</scope>
    <source>
        <strain evidence="3 4">ATCC 50506</strain>
    </source>
</reference>
<organism evidence="3 4">
    <name type="scientific">Encephalitozoon intestinalis (strain ATCC 50506)</name>
    <name type="common">Microsporidian parasite</name>
    <name type="synonym">Septata intestinalis</name>
    <dbReference type="NCBI Taxonomy" id="876142"/>
    <lineage>
        <taxon>Eukaryota</taxon>
        <taxon>Fungi</taxon>
        <taxon>Fungi incertae sedis</taxon>
        <taxon>Microsporidia</taxon>
        <taxon>Unikaryonidae</taxon>
        <taxon>Encephalitozoon</taxon>
    </lineage>
</organism>
<feature type="binding site" evidence="2">
    <location>
        <position position="100"/>
    </location>
    <ligand>
        <name>a divalent metal cation</name>
        <dbReference type="ChEBI" id="CHEBI:60240"/>
        <label>1</label>
    </ligand>
</feature>
<dbReference type="RefSeq" id="XP_003073128.1">
    <property type="nucleotide sequence ID" value="XM_003073082.1"/>
</dbReference>
<gene>
    <name evidence="3" type="ORF">Eint_070030</name>
</gene>